<organism evidence="5 6">
    <name type="scientific">Dentiscutata erythropus</name>
    <dbReference type="NCBI Taxonomy" id="1348616"/>
    <lineage>
        <taxon>Eukaryota</taxon>
        <taxon>Fungi</taxon>
        <taxon>Fungi incertae sedis</taxon>
        <taxon>Mucoromycota</taxon>
        <taxon>Glomeromycotina</taxon>
        <taxon>Glomeromycetes</taxon>
        <taxon>Diversisporales</taxon>
        <taxon>Gigasporaceae</taxon>
        <taxon>Dentiscutata</taxon>
    </lineage>
</organism>
<dbReference type="InterPro" id="IPR012677">
    <property type="entry name" value="Nucleotide-bd_a/b_plait_sf"/>
</dbReference>
<feature type="domain" description="RRM" evidence="4">
    <location>
        <begin position="116"/>
        <end position="193"/>
    </location>
</feature>
<evidence type="ECO:0000256" key="3">
    <source>
        <dbReference type="SAM" id="Coils"/>
    </source>
</evidence>
<accession>A0A9N9NWW9</accession>
<dbReference type="PANTHER" id="PTHR23236">
    <property type="entry name" value="EUKARYOTIC TRANSLATION INITIATION FACTOR 4B/4H"/>
    <property type="match status" value="1"/>
</dbReference>
<dbReference type="Gene3D" id="3.30.70.330">
    <property type="match status" value="1"/>
</dbReference>
<dbReference type="EMBL" id="CAJVPY010019413">
    <property type="protein sequence ID" value="CAG8771472.1"/>
    <property type="molecule type" value="Genomic_DNA"/>
</dbReference>
<proteinExistence type="predicted"/>
<dbReference type="PROSITE" id="PS50102">
    <property type="entry name" value="RRM"/>
    <property type="match status" value="1"/>
</dbReference>
<evidence type="ECO:0000256" key="1">
    <source>
        <dbReference type="ARBA" id="ARBA00022884"/>
    </source>
</evidence>
<evidence type="ECO:0000259" key="4">
    <source>
        <dbReference type="PROSITE" id="PS50102"/>
    </source>
</evidence>
<keyword evidence="3" id="KW-0175">Coiled coil</keyword>
<keyword evidence="1 2" id="KW-0694">RNA-binding</keyword>
<name>A0A9N9NWW9_9GLOM</name>
<comment type="caution">
    <text evidence="5">The sequence shown here is derived from an EMBL/GenBank/DDBJ whole genome shotgun (WGS) entry which is preliminary data.</text>
</comment>
<dbReference type="SMART" id="SM00360">
    <property type="entry name" value="RRM"/>
    <property type="match status" value="1"/>
</dbReference>
<dbReference type="Pfam" id="PF00076">
    <property type="entry name" value="RRM_1"/>
    <property type="match status" value="1"/>
</dbReference>
<evidence type="ECO:0000256" key="2">
    <source>
        <dbReference type="PROSITE-ProRule" id="PRU00176"/>
    </source>
</evidence>
<dbReference type="PANTHER" id="PTHR23236:SF12">
    <property type="entry name" value="EUKARYOTIC INITIATION FACTOR 4B-RELATED"/>
    <property type="match status" value="1"/>
</dbReference>
<protein>
    <submittedName>
        <fullName evidence="5">13455_t:CDS:1</fullName>
    </submittedName>
</protein>
<feature type="non-terminal residue" evidence="5">
    <location>
        <position position="1"/>
    </location>
</feature>
<dbReference type="GO" id="GO:0008143">
    <property type="term" value="F:poly(A) binding"/>
    <property type="evidence" value="ECO:0007669"/>
    <property type="project" value="TreeGrafter"/>
</dbReference>
<sequence length="241" mass="27154">LVSYGMLYIPLRFENHNEKCLNQTLSSMGFMNGRFYSSSLLKYPSIMAEENQVTVQIEENHEHQEEGEDAEAELEAMKQRVKEMEEEAAKLREMQAQVEKEMNLTTEEDKEAIDARSIYVGNVDYSATPEDLQNHFQSCGTINRVTILCDKFSGHPKGYAYVEFADPSSVANAMLLDNTVLRGRPIKVTAKRTNIPGYARGRGGRGARASWRGGFYGHGAYFAPTFRGRGRGRRATAFAPY</sequence>
<dbReference type="InterPro" id="IPR000504">
    <property type="entry name" value="RRM_dom"/>
</dbReference>
<dbReference type="Proteomes" id="UP000789405">
    <property type="component" value="Unassembled WGS sequence"/>
</dbReference>
<reference evidence="5" key="1">
    <citation type="submission" date="2021-06" db="EMBL/GenBank/DDBJ databases">
        <authorList>
            <person name="Kallberg Y."/>
            <person name="Tangrot J."/>
            <person name="Rosling A."/>
        </authorList>
    </citation>
    <scope>NUCLEOTIDE SEQUENCE</scope>
    <source>
        <strain evidence="5">MA453B</strain>
    </source>
</reference>
<dbReference type="InterPro" id="IPR035979">
    <property type="entry name" value="RBD_domain_sf"/>
</dbReference>
<evidence type="ECO:0000313" key="5">
    <source>
        <dbReference type="EMBL" id="CAG8771472.1"/>
    </source>
</evidence>
<gene>
    <name evidence="5" type="ORF">DERYTH_LOCUS18735</name>
</gene>
<dbReference type="OrthoDB" id="4726at2759"/>
<dbReference type="AlphaFoldDB" id="A0A9N9NWW9"/>
<dbReference type="SUPFAM" id="SSF54928">
    <property type="entry name" value="RNA-binding domain, RBD"/>
    <property type="match status" value="1"/>
</dbReference>
<feature type="coiled-coil region" evidence="3">
    <location>
        <begin position="60"/>
        <end position="108"/>
    </location>
</feature>
<keyword evidence="6" id="KW-1185">Reference proteome</keyword>
<dbReference type="CDD" id="cd12306">
    <property type="entry name" value="RRM_II_PABPs"/>
    <property type="match status" value="1"/>
</dbReference>
<dbReference type="GO" id="GO:0005737">
    <property type="term" value="C:cytoplasm"/>
    <property type="evidence" value="ECO:0007669"/>
    <property type="project" value="TreeGrafter"/>
</dbReference>
<evidence type="ECO:0000313" key="6">
    <source>
        <dbReference type="Proteomes" id="UP000789405"/>
    </source>
</evidence>